<feature type="region of interest" description="Disordered" evidence="2">
    <location>
        <begin position="721"/>
        <end position="747"/>
    </location>
</feature>
<feature type="region of interest" description="Disordered" evidence="2">
    <location>
        <begin position="387"/>
        <end position="601"/>
    </location>
</feature>
<feature type="compositionally biased region" description="Low complexity" evidence="2">
    <location>
        <begin position="84"/>
        <end position="99"/>
    </location>
</feature>
<dbReference type="PANTHER" id="PTHR24410">
    <property type="entry name" value="HL07962P-RELATED"/>
    <property type="match status" value="1"/>
</dbReference>
<feature type="region of interest" description="Disordered" evidence="2">
    <location>
        <begin position="768"/>
        <end position="817"/>
    </location>
</feature>
<dbReference type="AlphaFoldDB" id="A0A9W6BB31"/>
<dbReference type="Gene3D" id="1.25.40.420">
    <property type="match status" value="1"/>
</dbReference>
<feature type="compositionally biased region" description="Low complexity" evidence="2">
    <location>
        <begin position="120"/>
        <end position="137"/>
    </location>
</feature>
<feature type="compositionally biased region" description="Low complexity" evidence="2">
    <location>
        <begin position="976"/>
        <end position="990"/>
    </location>
</feature>
<dbReference type="InterPro" id="IPR051481">
    <property type="entry name" value="BTB-POZ/Galectin-3-binding"/>
</dbReference>
<evidence type="ECO:0000313" key="5">
    <source>
        <dbReference type="Proteomes" id="UP001165080"/>
    </source>
</evidence>
<dbReference type="Pfam" id="PF07707">
    <property type="entry name" value="BACK"/>
    <property type="match status" value="1"/>
</dbReference>
<feature type="compositionally biased region" description="Low complexity" evidence="2">
    <location>
        <begin position="501"/>
        <end position="513"/>
    </location>
</feature>
<feature type="compositionally biased region" description="Pro residues" evidence="2">
    <location>
        <begin position="104"/>
        <end position="116"/>
    </location>
</feature>
<evidence type="ECO:0000256" key="2">
    <source>
        <dbReference type="SAM" id="MobiDB-lite"/>
    </source>
</evidence>
<feature type="compositionally biased region" description="Low complexity" evidence="2">
    <location>
        <begin position="430"/>
        <end position="440"/>
    </location>
</feature>
<feature type="region of interest" description="Disordered" evidence="2">
    <location>
        <begin position="633"/>
        <end position="668"/>
    </location>
</feature>
<feature type="domain" description="BTB" evidence="3">
    <location>
        <begin position="157"/>
        <end position="217"/>
    </location>
</feature>
<gene>
    <name evidence="4" type="primary">PLEST005837</name>
    <name evidence="4" type="ORF">PLESTB_000151500</name>
</gene>
<dbReference type="EMBL" id="BRXU01000002">
    <property type="protein sequence ID" value="GLC48813.1"/>
    <property type="molecule type" value="Genomic_DNA"/>
</dbReference>
<feature type="compositionally biased region" description="Basic residues" evidence="2">
    <location>
        <begin position="592"/>
        <end position="601"/>
    </location>
</feature>
<dbReference type="CDD" id="cd18186">
    <property type="entry name" value="BTB_POZ_ZBTB_KLHL-like"/>
    <property type="match status" value="1"/>
</dbReference>
<keyword evidence="5" id="KW-1185">Reference proteome</keyword>
<evidence type="ECO:0000259" key="3">
    <source>
        <dbReference type="PROSITE" id="PS50097"/>
    </source>
</evidence>
<feature type="region of interest" description="Disordered" evidence="2">
    <location>
        <begin position="1"/>
        <end position="41"/>
    </location>
</feature>
<dbReference type="Pfam" id="PF00651">
    <property type="entry name" value="BTB"/>
    <property type="match status" value="1"/>
</dbReference>
<feature type="region of interest" description="Disordered" evidence="2">
    <location>
        <begin position="73"/>
        <end position="137"/>
    </location>
</feature>
<accession>A0A9W6BB31</accession>
<dbReference type="InterPro" id="IPR011705">
    <property type="entry name" value="BACK"/>
</dbReference>
<feature type="compositionally biased region" description="Gly residues" evidence="2">
    <location>
        <begin position="786"/>
        <end position="799"/>
    </location>
</feature>
<name>A0A9W6BB31_9CHLO</name>
<feature type="compositionally biased region" description="Gly residues" evidence="2">
    <location>
        <begin position="736"/>
        <end position="745"/>
    </location>
</feature>
<proteinExistence type="predicted"/>
<comment type="pathway">
    <text evidence="1">Protein modification; protein ubiquitination.</text>
</comment>
<evidence type="ECO:0000313" key="4">
    <source>
        <dbReference type="EMBL" id="GLC48813.1"/>
    </source>
</evidence>
<organism evidence="4 5">
    <name type="scientific">Pleodorina starrii</name>
    <dbReference type="NCBI Taxonomy" id="330485"/>
    <lineage>
        <taxon>Eukaryota</taxon>
        <taxon>Viridiplantae</taxon>
        <taxon>Chlorophyta</taxon>
        <taxon>core chlorophytes</taxon>
        <taxon>Chlorophyceae</taxon>
        <taxon>CS clade</taxon>
        <taxon>Chlamydomonadales</taxon>
        <taxon>Volvocaceae</taxon>
        <taxon>Pleodorina</taxon>
    </lineage>
</organism>
<dbReference type="PROSITE" id="PS50097">
    <property type="entry name" value="BTB"/>
    <property type="match status" value="1"/>
</dbReference>
<feature type="compositionally biased region" description="Low complexity" evidence="2">
    <location>
        <begin position="523"/>
        <end position="534"/>
    </location>
</feature>
<feature type="compositionally biased region" description="Low complexity" evidence="2">
    <location>
        <begin position="448"/>
        <end position="478"/>
    </location>
</feature>
<dbReference type="SMART" id="SM00875">
    <property type="entry name" value="BACK"/>
    <property type="match status" value="1"/>
</dbReference>
<dbReference type="Proteomes" id="UP001165080">
    <property type="component" value="Unassembled WGS sequence"/>
</dbReference>
<dbReference type="PANTHER" id="PTHR24410:SF23">
    <property type="entry name" value="BTB DOMAIN-CONTAINING PROTEIN-RELATED"/>
    <property type="match status" value="1"/>
</dbReference>
<dbReference type="InterPro" id="IPR011333">
    <property type="entry name" value="SKP1/BTB/POZ_sf"/>
</dbReference>
<dbReference type="Gene3D" id="3.30.710.10">
    <property type="entry name" value="Potassium Channel Kv1.1, Chain A"/>
    <property type="match status" value="1"/>
</dbReference>
<feature type="compositionally biased region" description="Gly residues" evidence="2">
    <location>
        <begin position="991"/>
        <end position="1002"/>
    </location>
</feature>
<feature type="compositionally biased region" description="Pro residues" evidence="2">
    <location>
        <begin position="768"/>
        <end position="777"/>
    </location>
</feature>
<reference evidence="4 5" key="1">
    <citation type="journal article" date="2023" name="Commun. Biol.">
        <title>Reorganization of the ancestral sex-determining regions during the evolution of trioecy in Pleodorina starrii.</title>
        <authorList>
            <person name="Takahashi K."/>
            <person name="Suzuki S."/>
            <person name="Kawai-Toyooka H."/>
            <person name="Yamamoto K."/>
            <person name="Hamaji T."/>
            <person name="Ootsuki R."/>
            <person name="Yamaguchi H."/>
            <person name="Kawachi M."/>
            <person name="Higashiyama T."/>
            <person name="Nozaki H."/>
        </authorList>
    </citation>
    <scope>NUCLEOTIDE SEQUENCE [LARGE SCALE GENOMIC DNA]</scope>
    <source>
        <strain evidence="4 5">NIES-4479</strain>
    </source>
</reference>
<comment type="caution">
    <text evidence="4">The sequence shown here is derived from an EMBL/GenBank/DDBJ whole genome shotgun (WGS) entry which is preliminary data.</text>
</comment>
<dbReference type="SUPFAM" id="SSF54695">
    <property type="entry name" value="POZ domain"/>
    <property type="match status" value="1"/>
</dbReference>
<feature type="region of interest" description="Disordered" evidence="2">
    <location>
        <begin position="952"/>
        <end position="1015"/>
    </location>
</feature>
<protein>
    <recommendedName>
        <fullName evidence="3">BTB domain-containing protein</fullName>
    </recommendedName>
</protein>
<dbReference type="OrthoDB" id="545540at2759"/>
<evidence type="ECO:0000256" key="1">
    <source>
        <dbReference type="ARBA" id="ARBA00004906"/>
    </source>
</evidence>
<sequence length="1154" mass="114150">MDRPPAALQLAGRAPGGPAYGRPASFDPSAAGHAATVKSSHAKEYGSAFASGFLQYLRTGELADVVVEVVTDVHPDHDPPPAAAAPAQPSASAESNPASIPFLQPCPLPASSPQPSPDNSLAASPSRASSSTSPAAVSPAAAAPALSPCSRWGGWGEYRLHGLLLARHSAFFAAALGQAHFADSAARRIRLTLDPAAAPAWPTLVEYFYSDRVRLDDCNALPLLALARQLLVPELDAYCTDYVCGRLGAANCLDHLRAAVRFALHDLHSECVALAAQGFPLLYGGDLCGLPPASLLEILTHPLLQVHCELQVVEAVTRYLATTVVDSEAQRALCAQIRFAYLDNATITRLAVQPTVVLAAATGGRPAADAATAADAAADYSAAAADNGEAKDPTSSSSSSCFRTPEGVTDDAVQPAASDGAVAATRGSVAADAAQPPAGTAGSGDGAAGSSSAAAGSGESAAAPGAAGPVSSGLLQQGGEEGQEERQGQAASSSGGGSEGDGAAATAAAAAAAPGGGDSGLMSPASTSACSSPRSRSRSSGGGGGGAAAPPHAHPRLHGRHEPPRPDATAAATAAAGGSTLSAPHPPPPHHPQPHPHHHPLLPREQVLEGALARLAAMEFGTSLPLPQAFSRSSLEHAHHHPSSSSAAAAGGAAATGSGPNPASHYVNHPYLHPYQPYQFQYQYGGGAAGGGGGGAAAGAGQVAAAAAAANGGRRSLAVFRVHGGGQPQPPPPPAGGGGGGGGGPPHAHALAHGLYYNHHAAAGVGPPPLPLQPYPVHPASRGTMYGSGSGNGGGGGSRGEGDAEQQQPSGGGDPVPAAAAAGGAAFDTAAAFAAFCLPPPRLSYCCNLVHGLPGGCAWVDVALEALWEHLVPFITVQVSGCGEGSPRHVVTSDPDCFFETNDSADPLPWLEVQLPHNVHVLQLYRYTFLHGHRRAGYYRARNFKTQIAVRPASEARGPAAPPPGAGGPAAGGGAAAAAAAAAAHAQRPPGGQGQGQGGGASSSGPAAAAPPPPCRYMDLTTRMAEQFDVGVLAGATAMGPWRVMRLQATGAQEDGVHRLCVRGLRMYGIARVDLMQQANGGFVVQPHCVLNARLDQGGSGGGAAGGGGAGGGGAGGGGYGLGAGAGAAAGGGGASPYGGGTVLQQWLGWHNGA</sequence>
<dbReference type="InterPro" id="IPR000210">
    <property type="entry name" value="BTB/POZ_dom"/>
</dbReference>
<dbReference type="SMART" id="SM00225">
    <property type="entry name" value="BTB"/>
    <property type="match status" value="1"/>
</dbReference>
<feature type="compositionally biased region" description="Low complexity" evidence="2">
    <location>
        <begin position="643"/>
        <end position="664"/>
    </location>
</feature>